<feature type="compositionally biased region" description="Gly residues" evidence="1">
    <location>
        <begin position="107"/>
        <end position="121"/>
    </location>
</feature>
<proteinExistence type="predicted"/>
<feature type="region of interest" description="Disordered" evidence="1">
    <location>
        <begin position="98"/>
        <end position="121"/>
    </location>
</feature>
<name>A0A645I1Y9_9ZZZZ</name>
<dbReference type="AlphaFoldDB" id="A0A645I1Y9"/>
<accession>A0A645I1Y9</accession>
<dbReference type="EMBL" id="VSSQ01104319">
    <property type="protein sequence ID" value="MPN44866.1"/>
    <property type="molecule type" value="Genomic_DNA"/>
</dbReference>
<comment type="caution">
    <text evidence="2">The sequence shown here is derived from an EMBL/GenBank/DDBJ whole genome shotgun (WGS) entry which is preliminary data.</text>
</comment>
<evidence type="ECO:0000256" key="1">
    <source>
        <dbReference type="SAM" id="MobiDB-lite"/>
    </source>
</evidence>
<gene>
    <name evidence="2" type="ORF">SDC9_192433</name>
</gene>
<reference evidence="2" key="1">
    <citation type="submission" date="2019-08" db="EMBL/GenBank/DDBJ databases">
        <authorList>
            <person name="Kucharzyk K."/>
            <person name="Murdoch R.W."/>
            <person name="Higgins S."/>
            <person name="Loffler F."/>
        </authorList>
    </citation>
    <scope>NUCLEOTIDE SEQUENCE</scope>
</reference>
<sequence>MALGDAHLPARHRIGDLVGQGQLVQVVAAGVQAHHAGDVAGTDRLGRVAETEDQAGGVGPRLAVQVQPLRQRDHRRFQPLRGGAVGMQAARDLRDEGHALRIRGASGDDGSGCDGFGGHAH</sequence>
<organism evidence="2">
    <name type="scientific">bioreactor metagenome</name>
    <dbReference type="NCBI Taxonomy" id="1076179"/>
    <lineage>
        <taxon>unclassified sequences</taxon>
        <taxon>metagenomes</taxon>
        <taxon>ecological metagenomes</taxon>
    </lineage>
</organism>
<protein>
    <submittedName>
        <fullName evidence="2">Uncharacterized protein</fullName>
    </submittedName>
</protein>
<evidence type="ECO:0000313" key="2">
    <source>
        <dbReference type="EMBL" id="MPN44866.1"/>
    </source>
</evidence>